<evidence type="ECO:0000313" key="3">
    <source>
        <dbReference type="Proteomes" id="UP001558652"/>
    </source>
</evidence>
<comment type="caution">
    <text evidence="2">The sequence shown here is derived from an EMBL/GenBank/DDBJ whole genome shotgun (WGS) entry which is preliminary data.</text>
</comment>
<sequence>MSPIQKGTYAAWMAGHALAEDASGTNDPLLLLLTLARRDKRQTTTCRHLSAINCTRPPTGARDALADATQNHSAQCQPASRSTGGISASRWTFYLGLHRVAARAAMVYSSRGSNVAMEQLRKRKEDEEKAAEQEMLNRSLRGSKKLQALESSTTMVGAGLVNEAFAPEEPPPPPLPPLPHHKHHRSLHNIVGGGSRGDSNPSLSPSITGHASGEDAAVFCSQVPTHNQPLEGLKMVQTENGRRIPVFYNPLYKREGREISGSVATRSTIVDPNRFRLLAVLSVQAATRIATVPRHRYEQSPSLTVYIPTTESAIGKFDDYDQMADRMEEATQS</sequence>
<gene>
    <name evidence="2" type="ORF">AAG570_009261</name>
</gene>
<feature type="compositionally biased region" description="Polar residues" evidence="1">
    <location>
        <begin position="197"/>
        <end position="209"/>
    </location>
</feature>
<name>A0ABD0YTC4_9HEMI</name>
<accession>A0ABD0YTC4</accession>
<dbReference type="EMBL" id="JBFDAA010000003">
    <property type="protein sequence ID" value="KAL1139202.1"/>
    <property type="molecule type" value="Genomic_DNA"/>
</dbReference>
<dbReference type="Proteomes" id="UP001558652">
    <property type="component" value="Unassembled WGS sequence"/>
</dbReference>
<feature type="compositionally biased region" description="Pro residues" evidence="1">
    <location>
        <begin position="168"/>
        <end position="178"/>
    </location>
</feature>
<evidence type="ECO:0000313" key="2">
    <source>
        <dbReference type="EMBL" id="KAL1139202.1"/>
    </source>
</evidence>
<reference evidence="2 3" key="1">
    <citation type="submission" date="2024-07" db="EMBL/GenBank/DDBJ databases">
        <title>Chromosome-level genome assembly of the water stick insect Ranatra chinensis (Heteroptera: Nepidae).</title>
        <authorList>
            <person name="Liu X."/>
        </authorList>
    </citation>
    <scope>NUCLEOTIDE SEQUENCE [LARGE SCALE GENOMIC DNA]</scope>
    <source>
        <strain evidence="2">Cailab_2021Rc</strain>
        <tissue evidence="2">Muscle</tissue>
    </source>
</reference>
<proteinExistence type="predicted"/>
<feature type="region of interest" description="Disordered" evidence="1">
    <location>
        <begin position="164"/>
        <end position="210"/>
    </location>
</feature>
<protein>
    <submittedName>
        <fullName evidence="2">Uncharacterized protein</fullName>
    </submittedName>
</protein>
<evidence type="ECO:0000256" key="1">
    <source>
        <dbReference type="SAM" id="MobiDB-lite"/>
    </source>
</evidence>
<keyword evidence="3" id="KW-1185">Reference proteome</keyword>
<organism evidence="2 3">
    <name type="scientific">Ranatra chinensis</name>
    <dbReference type="NCBI Taxonomy" id="642074"/>
    <lineage>
        <taxon>Eukaryota</taxon>
        <taxon>Metazoa</taxon>
        <taxon>Ecdysozoa</taxon>
        <taxon>Arthropoda</taxon>
        <taxon>Hexapoda</taxon>
        <taxon>Insecta</taxon>
        <taxon>Pterygota</taxon>
        <taxon>Neoptera</taxon>
        <taxon>Paraneoptera</taxon>
        <taxon>Hemiptera</taxon>
        <taxon>Heteroptera</taxon>
        <taxon>Panheteroptera</taxon>
        <taxon>Nepomorpha</taxon>
        <taxon>Nepidae</taxon>
        <taxon>Ranatrinae</taxon>
        <taxon>Ranatra</taxon>
    </lineage>
</organism>
<dbReference type="AlphaFoldDB" id="A0ABD0YTC4"/>